<keyword evidence="2" id="KW-0560">Oxidoreductase</keyword>
<dbReference type="RefSeq" id="WP_188941291.1">
    <property type="nucleotide sequence ID" value="NZ_BMNA01000003.1"/>
</dbReference>
<comment type="similarity">
    <text evidence="1">Belongs to the LDH2/MDH2 oxidoreductase family.</text>
</comment>
<gene>
    <name evidence="3" type="ORF">GCM10011594_19350</name>
</gene>
<dbReference type="InterPro" id="IPR043143">
    <property type="entry name" value="Mal/L-sulf/L-lact_DH-like_NADP"/>
</dbReference>
<proteinExistence type="inferred from homology"/>
<dbReference type="PANTHER" id="PTHR11091:SF0">
    <property type="entry name" value="MALATE DEHYDROGENASE"/>
    <property type="match status" value="1"/>
</dbReference>
<keyword evidence="4" id="KW-1185">Reference proteome</keyword>
<comment type="caution">
    <text evidence="3">The sequence shown here is derived from an EMBL/GenBank/DDBJ whole genome shotgun (WGS) entry which is preliminary data.</text>
</comment>
<dbReference type="GO" id="GO:0016491">
    <property type="term" value="F:oxidoreductase activity"/>
    <property type="evidence" value="ECO:0007669"/>
    <property type="project" value="UniProtKB-KW"/>
</dbReference>
<dbReference type="Proteomes" id="UP000655208">
    <property type="component" value="Unassembled WGS sequence"/>
</dbReference>
<evidence type="ECO:0000256" key="1">
    <source>
        <dbReference type="ARBA" id="ARBA00006056"/>
    </source>
</evidence>
<evidence type="ECO:0000256" key="2">
    <source>
        <dbReference type="ARBA" id="ARBA00023002"/>
    </source>
</evidence>
<organism evidence="3 4">
    <name type="scientific">Nakamurella endophytica</name>
    <dbReference type="NCBI Taxonomy" id="1748367"/>
    <lineage>
        <taxon>Bacteria</taxon>
        <taxon>Bacillati</taxon>
        <taxon>Actinomycetota</taxon>
        <taxon>Actinomycetes</taxon>
        <taxon>Nakamurellales</taxon>
        <taxon>Nakamurellaceae</taxon>
        <taxon>Nakamurella</taxon>
    </lineage>
</organism>
<dbReference type="AlphaFoldDB" id="A0A917SUN3"/>
<reference evidence="3" key="2">
    <citation type="submission" date="2020-09" db="EMBL/GenBank/DDBJ databases">
        <authorList>
            <person name="Sun Q."/>
            <person name="Zhou Y."/>
        </authorList>
    </citation>
    <scope>NUCLEOTIDE SEQUENCE</scope>
    <source>
        <strain evidence="3">CGMCC 4.7308</strain>
    </source>
</reference>
<reference evidence="3" key="1">
    <citation type="journal article" date="2014" name="Int. J. Syst. Evol. Microbiol.">
        <title>Complete genome sequence of Corynebacterium casei LMG S-19264T (=DSM 44701T), isolated from a smear-ripened cheese.</title>
        <authorList>
            <consortium name="US DOE Joint Genome Institute (JGI-PGF)"/>
            <person name="Walter F."/>
            <person name="Albersmeier A."/>
            <person name="Kalinowski J."/>
            <person name="Ruckert C."/>
        </authorList>
    </citation>
    <scope>NUCLEOTIDE SEQUENCE</scope>
    <source>
        <strain evidence="3">CGMCC 4.7308</strain>
    </source>
</reference>
<evidence type="ECO:0000313" key="4">
    <source>
        <dbReference type="Proteomes" id="UP000655208"/>
    </source>
</evidence>
<protein>
    <submittedName>
        <fullName evidence="3">Malate/lactate/ureidoglycolate dehydrogenase</fullName>
    </submittedName>
</protein>
<name>A0A917SUN3_9ACTN</name>
<dbReference type="Gene3D" id="1.10.1530.10">
    <property type="match status" value="1"/>
</dbReference>
<dbReference type="Pfam" id="PF02615">
    <property type="entry name" value="Ldh_2"/>
    <property type="match status" value="1"/>
</dbReference>
<sequence>MTDRMLTAAQGEEIGTRLLEGMGTPRASAEVVARSLVSANLCGHDSHGLLRLPWYAEFLTDGRADAAAEPVVERTSGASAVVDGRHGWGQLAGRLAVRTAAELARQHGVSVVTAHSCNHIGRLGEYAEDLAAQGLVSILWCNADPSVAPFGGRQRLLGTDPFAAGIPSGERPPLIVDFATAAVAEGKLRIERAAGRQVAPGLIQDADGRPSTDPEDFYSGGSLLPFGGHKGFGLAVLVELLGGALSGNHVGFLPQYRWGNGLVLLALAPGRLIDPDSFAAEITEASDVLRGSPPAEGVERVLLPGDVERATRERRLRDGFPMLDTLWDRLVELGDRLGVRLPA</sequence>
<dbReference type="InterPro" id="IPR003767">
    <property type="entry name" value="Malate/L-lactate_DH-like"/>
</dbReference>
<evidence type="ECO:0000313" key="3">
    <source>
        <dbReference type="EMBL" id="GGL99506.1"/>
    </source>
</evidence>
<accession>A0A917SUN3</accession>
<dbReference type="PANTHER" id="PTHR11091">
    <property type="entry name" value="OXIDOREDUCTASE-RELATED"/>
    <property type="match status" value="1"/>
</dbReference>
<dbReference type="EMBL" id="BMNA01000003">
    <property type="protein sequence ID" value="GGL99506.1"/>
    <property type="molecule type" value="Genomic_DNA"/>
</dbReference>
<dbReference type="InterPro" id="IPR043144">
    <property type="entry name" value="Mal/L-sulf/L-lact_DH-like_ah"/>
</dbReference>
<dbReference type="Gene3D" id="3.30.1370.60">
    <property type="entry name" value="Hypothetical oxidoreductase yiak, domain 2"/>
    <property type="match status" value="1"/>
</dbReference>
<dbReference type="InterPro" id="IPR036111">
    <property type="entry name" value="Mal/L-sulfo/L-lacto_DH-like_sf"/>
</dbReference>
<dbReference type="SUPFAM" id="SSF89733">
    <property type="entry name" value="L-sulfolactate dehydrogenase-like"/>
    <property type="match status" value="1"/>
</dbReference>